<dbReference type="InterPro" id="IPR001261">
    <property type="entry name" value="ArgE/DapE_CS"/>
</dbReference>
<dbReference type="PROSITE" id="PS00758">
    <property type="entry name" value="ARGE_DAPE_CPG2_1"/>
    <property type="match status" value="1"/>
</dbReference>
<evidence type="ECO:0000259" key="5">
    <source>
        <dbReference type="Pfam" id="PF07687"/>
    </source>
</evidence>
<dbReference type="Gene3D" id="3.40.630.10">
    <property type="entry name" value="Zn peptidases"/>
    <property type="match status" value="2"/>
</dbReference>
<comment type="caution">
    <text evidence="6">The sequence shown here is derived from an EMBL/GenBank/DDBJ whole genome shotgun (WGS) entry which is preliminary data.</text>
</comment>
<dbReference type="Pfam" id="PF07687">
    <property type="entry name" value="M20_dimer"/>
    <property type="match status" value="1"/>
</dbReference>
<organism evidence="6 7">
    <name type="scientific">Paenibacillus marchantiophytorum</name>
    <dbReference type="NCBI Taxonomy" id="1619310"/>
    <lineage>
        <taxon>Bacteria</taxon>
        <taxon>Bacillati</taxon>
        <taxon>Bacillota</taxon>
        <taxon>Bacilli</taxon>
        <taxon>Bacillales</taxon>
        <taxon>Paenibacillaceae</taxon>
        <taxon>Paenibacillus</taxon>
    </lineage>
</organism>
<dbReference type="RefSeq" id="WP_189014954.1">
    <property type="nucleotide sequence ID" value="NZ_BMHE01000025.1"/>
</dbReference>
<protein>
    <submittedName>
        <fullName evidence="6">Acetylornithine deacetylase</fullName>
    </submittedName>
</protein>
<feature type="domain" description="Peptidase M20 dimerisation" evidence="5">
    <location>
        <begin position="174"/>
        <end position="284"/>
    </location>
</feature>
<reference evidence="7" key="1">
    <citation type="journal article" date="2019" name="Int. J. Syst. Evol. Microbiol.">
        <title>The Global Catalogue of Microorganisms (GCM) 10K type strain sequencing project: providing services to taxonomists for standard genome sequencing and annotation.</title>
        <authorList>
            <consortium name="The Broad Institute Genomics Platform"/>
            <consortium name="The Broad Institute Genome Sequencing Center for Infectious Disease"/>
            <person name="Wu L."/>
            <person name="Ma J."/>
        </authorList>
    </citation>
    <scope>NUCLEOTIDE SEQUENCE [LARGE SCALE GENOMIC DNA]</scope>
    <source>
        <strain evidence="7">CGMCC 1.15043</strain>
    </source>
</reference>
<evidence type="ECO:0000256" key="4">
    <source>
        <dbReference type="ARBA" id="ARBA00022833"/>
    </source>
</evidence>
<dbReference type="SUPFAM" id="SSF53187">
    <property type="entry name" value="Zn-dependent exopeptidases"/>
    <property type="match status" value="1"/>
</dbReference>
<gene>
    <name evidence="6" type="ORF">GCM10008018_43530</name>
</gene>
<keyword evidence="2" id="KW-0479">Metal-binding</keyword>
<accession>A0ABQ1EZ18</accession>
<evidence type="ECO:0000256" key="1">
    <source>
        <dbReference type="ARBA" id="ARBA00001947"/>
    </source>
</evidence>
<dbReference type="InterPro" id="IPR002933">
    <property type="entry name" value="Peptidase_M20"/>
</dbReference>
<dbReference type="SUPFAM" id="SSF55031">
    <property type="entry name" value="Bacterial exopeptidase dimerisation domain"/>
    <property type="match status" value="1"/>
</dbReference>
<dbReference type="InterPro" id="IPR036264">
    <property type="entry name" value="Bact_exopeptidase_dim_dom"/>
</dbReference>
<dbReference type="InterPro" id="IPR011650">
    <property type="entry name" value="Peptidase_M20_dimer"/>
</dbReference>
<dbReference type="Pfam" id="PF01546">
    <property type="entry name" value="Peptidase_M20"/>
    <property type="match status" value="1"/>
</dbReference>
<evidence type="ECO:0000256" key="2">
    <source>
        <dbReference type="ARBA" id="ARBA00022723"/>
    </source>
</evidence>
<name>A0ABQ1EZ18_9BACL</name>
<comment type="cofactor">
    <cofactor evidence="1">
        <name>Zn(2+)</name>
        <dbReference type="ChEBI" id="CHEBI:29105"/>
    </cofactor>
</comment>
<dbReference type="InterPro" id="IPR050072">
    <property type="entry name" value="Peptidase_M20A"/>
</dbReference>
<dbReference type="EMBL" id="BMHE01000025">
    <property type="protein sequence ID" value="GFZ92440.1"/>
    <property type="molecule type" value="Genomic_DNA"/>
</dbReference>
<keyword evidence="7" id="KW-1185">Reference proteome</keyword>
<dbReference type="Proteomes" id="UP000615455">
    <property type="component" value="Unassembled WGS sequence"/>
</dbReference>
<evidence type="ECO:0000256" key="3">
    <source>
        <dbReference type="ARBA" id="ARBA00022801"/>
    </source>
</evidence>
<keyword evidence="4" id="KW-0862">Zinc</keyword>
<sequence length="388" mass="42927">MVYSLENVNINRVISDTLDLVHIPSATGNTLDVAARYEQMLREVGCTVERYEFIPNNPTLVAVYGEDCGGKSILFNGHMDVVPLAHDRAEVKDGRIYGRGTCDMKGSLACILEVVRILHETNTVLPGKLIIVANSLHESPGGRGEDLYALTSQIPLKADMAVVMEGASVDCTIAQLGSATFEITVEREGDTCHQLYAAPNTPHPITIAAEIVRLLDQWNIELEKEWIEDIGYASFFVGSLHSGQFYNQLPKQAVLVGVRRYDPHHKFENVEQTLKHRMNELAEQHGVQIHLDMLKVRDGYRIDKHSSAVAALQRAVSQVRKINLPLVGKKVVTDAGILANALGVPVLCCGPDQHTAHGDVEYVEINELEITVKVYLKLIEEFMLNDAT</sequence>
<keyword evidence="3" id="KW-0378">Hydrolase</keyword>
<dbReference type="PANTHER" id="PTHR43808">
    <property type="entry name" value="ACETYLORNITHINE DEACETYLASE"/>
    <property type="match status" value="1"/>
</dbReference>
<proteinExistence type="predicted"/>
<evidence type="ECO:0000313" key="7">
    <source>
        <dbReference type="Proteomes" id="UP000615455"/>
    </source>
</evidence>
<evidence type="ECO:0000313" key="6">
    <source>
        <dbReference type="EMBL" id="GFZ92440.1"/>
    </source>
</evidence>